<evidence type="ECO:0000256" key="1">
    <source>
        <dbReference type="SAM" id="Phobius"/>
    </source>
</evidence>
<dbReference type="RefSeq" id="WP_156954641.1">
    <property type="nucleotide sequence ID" value="NZ_BMLF01000001.1"/>
</dbReference>
<dbReference type="Proteomes" id="UP000649829">
    <property type="component" value="Unassembled WGS sequence"/>
</dbReference>
<proteinExistence type="predicted"/>
<sequence>MLKARWYPDGLMGWVLLHRRLALKVYLHRFMFGVDIDRITLCVFVGPFVLVFYLADQQDNG</sequence>
<gene>
    <name evidence="2" type="ORF">GCM10011534_12360</name>
</gene>
<reference evidence="2" key="1">
    <citation type="journal article" date="2014" name="Int. J. Syst. Evol. Microbiol.">
        <title>Complete genome sequence of Corynebacterium casei LMG S-19264T (=DSM 44701T), isolated from a smear-ripened cheese.</title>
        <authorList>
            <consortium name="US DOE Joint Genome Institute (JGI-PGF)"/>
            <person name="Walter F."/>
            <person name="Albersmeier A."/>
            <person name="Kalinowski J."/>
            <person name="Ruckert C."/>
        </authorList>
    </citation>
    <scope>NUCLEOTIDE SEQUENCE</scope>
    <source>
        <strain evidence="2">CGMCC 1.6293</strain>
    </source>
</reference>
<feature type="transmembrane region" description="Helical" evidence="1">
    <location>
        <begin position="38"/>
        <end position="55"/>
    </location>
</feature>
<dbReference type="AlphaFoldDB" id="A0A917SP48"/>
<evidence type="ECO:0000313" key="2">
    <source>
        <dbReference type="EMBL" id="GGL91752.1"/>
    </source>
</evidence>
<reference evidence="2" key="2">
    <citation type="submission" date="2020-09" db="EMBL/GenBank/DDBJ databases">
        <authorList>
            <person name="Sun Q."/>
            <person name="Zhou Y."/>
        </authorList>
    </citation>
    <scope>NUCLEOTIDE SEQUENCE</scope>
    <source>
        <strain evidence="2">CGMCC 1.6293</strain>
    </source>
</reference>
<evidence type="ECO:0000313" key="3">
    <source>
        <dbReference type="Proteomes" id="UP000649829"/>
    </source>
</evidence>
<keyword evidence="1" id="KW-1133">Transmembrane helix</keyword>
<dbReference type="EMBL" id="BMLF01000001">
    <property type="protein sequence ID" value="GGL91752.1"/>
    <property type="molecule type" value="Genomic_DNA"/>
</dbReference>
<keyword evidence="1" id="KW-0472">Membrane</keyword>
<organism evidence="2 3">
    <name type="scientific">Pseudooceanicola nanhaiensis</name>
    <dbReference type="NCBI Taxonomy" id="375761"/>
    <lineage>
        <taxon>Bacteria</taxon>
        <taxon>Pseudomonadati</taxon>
        <taxon>Pseudomonadota</taxon>
        <taxon>Alphaproteobacteria</taxon>
        <taxon>Rhodobacterales</taxon>
        <taxon>Paracoccaceae</taxon>
        <taxon>Pseudooceanicola</taxon>
    </lineage>
</organism>
<accession>A0A917SP48</accession>
<keyword evidence="1" id="KW-0812">Transmembrane</keyword>
<protein>
    <submittedName>
        <fullName evidence="2">Uncharacterized protein</fullName>
    </submittedName>
</protein>
<name>A0A917SP48_9RHOB</name>
<keyword evidence="3" id="KW-1185">Reference proteome</keyword>
<comment type="caution">
    <text evidence="2">The sequence shown here is derived from an EMBL/GenBank/DDBJ whole genome shotgun (WGS) entry which is preliminary data.</text>
</comment>